<dbReference type="SUPFAM" id="SSF55326">
    <property type="entry name" value="PurM N-terminal domain-like"/>
    <property type="match status" value="1"/>
</dbReference>
<comment type="caution">
    <text evidence="1">The sequence shown here is derived from an EMBL/GenBank/DDBJ whole genome shotgun (WGS) entry which is preliminary data.</text>
</comment>
<dbReference type="RefSeq" id="WP_270454445.1">
    <property type="nucleotide sequence ID" value="NZ_JADPIE010000005.1"/>
</dbReference>
<dbReference type="InterPro" id="IPR036921">
    <property type="entry name" value="PurM-like_N_sf"/>
</dbReference>
<evidence type="ECO:0000313" key="2">
    <source>
        <dbReference type="Proteomes" id="UP000621436"/>
    </source>
</evidence>
<dbReference type="AlphaFoldDB" id="A0A931AVV6"/>
<name>A0A931AVV6_9FIRM</name>
<dbReference type="Proteomes" id="UP000621436">
    <property type="component" value="Unassembled WGS sequence"/>
</dbReference>
<accession>A0A931AVV6</accession>
<sequence length="252" mass="27909">MSENYRGILPVDISLYKKEVSGQPDDIYILTSIDIASGIGILKEDEFFVEVETIAYFTTRVALLDILVTGGRPVLIAFSTSLSNSYYEDVKTGILKALDEWSIEIKNQITGSTEDNFKSKQTSVSIMATGLSTEDRLNWLQVNKGDNLFIVGKPVVGAEVLRNSDKIINPEVFQNLVEDESTKNLMPIGSGGALMRIKAIMDKTGLEYKSFNNQLENKSAGPATAILLVSNREIDYYQNELKIPITQLGKLI</sequence>
<evidence type="ECO:0000313" key="1">
    <source>
        <dbReference type="EMBL" id="MBF8437465.1"/>
    </source>
</evidence>
<keyword evidence="2" id="KW-1185">Reference proteome</keyword>
<organism evidence="1 2">
    <name type="scientific">Halonatronomonas betaini</name>
    <dbReference type="NCBI Taxonomy" id="2778430"/>
    <lineage>
        <taxon>Bacteria</taxon>
        <taxon>Bacillati</taxon>
        <taxon>Bacillota</taxon>
        <taxon>Clostridia</taxon>
        <taxon>Halanaerobiales</taxon>
        <taxon>Halarsenatibacteraceae</taxon>
        <taxon>Halonatronomonas</taxon>
    </lineage>
</organism>
<reference evidence="1" key="1">
    <citation type="submission" date="2020-11" db="EMBL/GenBank/DDBJ databases">
        <title>Halonatronomonas betainensis gen. nov., sp. nov. a novel haloalkaliphilic representative of the family Halanaerobiacae capable of betaine degradation.</title>
        <authorList>
            <person name="Boltyanskaya Y."/>
            <person name="Kevbrin V."/>
            <person name="Detkova E."/>
            <person name="Grouzdev D.S."/>
            <person name="Koziaeva V."/>
            <person name="Zhilina T."/>
        </authorList>
    </citation>
    <scope>NUCLEOTIDE SEQUENCE</scope>
    <source>
        <strain evidence="1">Z-7014</strain>
    </source>
</reference>
<gene>
    <name evidence="1" type="ORF">I0Q91_10260</name>
</gene>
<evidence type="ECO:0008006" key="3">
    <source>
        <dbReference type="Google" id="ProtNLM"/>
    </source>
</evidence>
<proteinExistence type="predicted"/>
<dbReference type="EMBL" id="JADPIE010000005">
    <property type="protein sequence ID" value="MBF8437465.1"/>
    <property type="molecule type" value="Genomic_DNA"/>
</dbReference>
<protein>
    <recommendedName>
        <fullName evidence="3">PurM-like N-terminal domain-containing protein</fullName>
    </recommendedName>
</protein>